<accession>A0ACC2RFR5</accession>
<organism evidence="1 2">
    <name type="scientific">Entomophthora muscae</name>
    <dbReference type="NCBI Taxonomy" id="34485"/>
    <lineage>
        <taxon>Eukaryota</taxon>
        <taxon>Fungi</taxon>
        <taxon>Fungi incertae sedis</taxon>
        <taxon>Zoopagomycota</taxon>
        <taxon>Entomophthoromycotina</taxon>
        <taxon>Entomophthoromycetes</taxon>
        <taxon>Entomophthorales</taxon>
        <taxon>Entomophthoraceae</taxon>
        <taxon>Entomophthora</taxon>
    </lineage>
</organism>
<proteinExistence type="predicted"/>
<protein>
    <submittedName>
        <fullName evidence="1">Uncharacterized protein</fullName>
    </submittedName>
</protein>
<dbReference type="Proteomes" id="UP001165960">
    <property type="component" value="Unassembled WGS sequence"/>
</dbReference>
<comment type="caution">
    <text evidence="1">The sequence shown here is derived from an EMBL/GenBank/DDBJ whole genome shotgun (WGS) entry which is preliminary data.</text>
</comment>
<keyword evidence="2" id="KW-1185">Reference proteome</keyword>
<evidence type="ECO:0000313" key="1">
    <source>
        <dbReference type="EMBL" id="KAJ9048878.1"/>
    </source>
</evidence>
<evidence type="ECO:0000313" key="2">
    <source>
        <dbReference type="Proteomes" id="UP001165960"/>
    </source>
</evidence>
<gene>
    <name evidence="1" type="ORF">DSO57_1030264</name>
</gene>
<dbReference type="EMBL" id="QTSX02007306">
    <property type="protein sequence ID" value="KAJ9048878.1"/>
    <property type="molecule type" value="Genomic_DNA"/>
</dbReference>
<reference evidence="1" key="1">
    <citation type="submission" date="2022-04" db="EMBL/GenBank/DDBJ databases">
        <title>Genome of the entomopathogenic fungus Entomophthora muscae.</title>
        <authorList>
            <person name="Elya C."/>
            <person name="Lovett B.R."/>
            <person name="Lee E."/>
            <person name="Macias A.M."/>
            <person name="Hajek A.E."/>
            <person name="De Bivort B.L."/>
            <person name="Kasson M.T."/>
            <person name="De Fine Licht H.H."/>
            <person name="Stajich J.E."/>
        </authorList>
    </citation>
    <scope>NUCLEOTIDE SEQUENCE</scope>
    <source>
        <strain evidence="1">Berkeley</strain>
    </source>
</reference>
<name>A0ACC2RFR5_9FUNG</name>
<sequence>MTIYIERIYTDGCCFNNGQAGAAAGIGVYFGPGDNRNISQPLSGRQTNQRAEIAAVVLAVRHGDPDCALKIYTDSKYVVNSVNLYLRKWEQNDWINSNGSPIVNQDLFKKLSYEIDRHPYDVAIVSSQLDFTDIKKHIPSHSNITGNECADLLAKKGARNSRQ</sequence>